<keyword evidence="3" id="KW-0496">Mitochondrion</keyword>
<accession>A0A428QRW2</accession>
<protein>
    <submittedName>
        <fullName evidence="6">Cytochrome c oxidase-assembly factor COX23, mitochondrial</fullName>
    </submittedName>
</protein>
<gene>
    <name evidence="6" type="ORF">CEP54_003027</name>
</gene>
<evidence type="ECO:0000256" key="2">
    <source>
        <dbReference type="ARBA" id="ARBA00004569"/>
    </source>
</evidence>
<dbReference type="InterPro" id="IPR009069">
    <property type="entry name" value="Cys_alpha_HP_mot_SF"/>
</dbReference>
<evidence type="ECO:0000313" key="7">
    <source>
        <dbReference type="Proteomes" id="UP000288168"/>
    </source>
</evidence>
<dbReference type="AlphaFoldDB" id="A0A428QRW2"/>
<comment type="function">
    <text evidence="1">Required for the assembly of cytochrome c oxidase.</text>
</comment>
<evidence type="ECO:0000256" key="4">
    <source>
        <dbReference type="ARBA" id="ARBA00023157"/>
    </source>
</evidence>
<dbReference type="GO" id="GO:0033108">
    <property type="term" value="P:mitochondrial respiratory chain complex assembly"/>
    <property type="evidence" value="ECO:0007669"/>
    <property type="project" value="TreeGrafter"/>
</dbReference>
<comment type="caution">
    <text evidence="6">The sequence shown here is derived from an EMBL/GenBank/DDBJ whole genome shotgun (WGS) entry which is preliminary data.</text>
</comment>
<evidence type="ECO:0000256" key="3">
    <source>
        <dbReference type="ARBA" id="ARBA00023128"/>
    </source>
</evidence>
<dbReference type="OrthoDB" id="9971592at2759"/>
<proteinExistence type="predicted"/>
<dbReference type="PANTHER" id="PTHR46811:SF1">
    <property type="entry name" value="COILED-COIL-HELIX-COILED-COIL-HELIX DOMAIN-CONTAINING PROTEIN 7"/>
    <property type="match status" value="1"/>
</dbReference>
<dbReference type="Proteomes" id="UP000288168">
    <property type="component" value="Unassembled WGS sequence"/>
</dbReference>
<dbReference type="InterPro" id="IPR051040">
    <property type="entry name" value="COX23"/>
</dbReference>
<dbReference type="SUPFAM" id="SSF47072">
    <property type="entry name" value="Cysteine alpha-hairpin motif"/>
    <property type="match status" value="1"/>
</dbReference>
<feature type="region of interest" description="Disordered" evidence="5">
    <location>
        <begin position="1"/>
        <end position="40"/>
    </location>
</feature>
<keyword evidence="7" id="KW-1185">Reference proteome</keyword>
<evidence type="ECO:0000256" key="1">
    <source>
        <dbReference type="ARBA" id="ARBA00003875"/>
    </source>
</evidence>
<dbReference type="PANTHER" id="PTHR46811">
    <property type="entry name" value="COILED-COIL-HELIX-COILED-COIL-HELIX DOMAIN-CONTAINING PROTEIN 7"/>
    <property type="match status" value="1"/>
</dbReference>
<comment type="subcellular location">
    <subcellularLocation>
        <location evidence="2">Mitochondrion intermembrane space</location>
    </subcellularLocation>
</comment>
<evidence type="ECO:0000256" key="5">
    <source>
        <dbReference type="SAM" id="MobiDB-lite"/>
    </source>
</evidence>
<dbReference type="PROSITE" id="PS51808">
    <property type="entry name" value="CHCH"/>
    <property type="match status" value="1"/>
</dbReference>
<reference evidence="6 7" key="1">
    <citation type="submission" date="2017-06" db="EMBL/GenBank/DDBJ databases">
        <title>Comparative genomic analysis of Ambrosia Fusariam Clade fungi.</title>
        <authorList>
            <person name="Stajich J.E."/>
            <person name="Carrillo J."/>
            <person name="Kijimoto T."/>
            <person name="Eskalen A."/>
            <person name="O'Donnell K."/>
            <person name="Kasson M."/>
        </authorList>
    </citation>
    <scope>NUCLEOTIDE SEQUENCE [LARGE SCALE GENOMIC DNA]</scope>
    <source>
        <strain evidence="6 7">NRRL62584</strain>
    </source>
</reference>
<name>A0A428QRW2_9HYPO</name>
<dbReference type="STRING" id="1325734.A0A428QRW2"/>
<dbReference type="GO" id="GO:0005758">
    <property type="term" value="C:mitochondrial intermembrane space"/>
    <property type="evidence" value="ECO:0007669"/>
    <property type="project" value="UniProtKB-SubCell"/>
</dbReference>
<keyword evidence="4" id="KW-1015">Disulfide bond</keyword>
<dbReference type="EMBL" id="NKCI01000018">
    <property type="protein sequence ID" value="RSL68034.1"/>
    <property type="molecule type" value="Genomic_DNA"/>
</dbReference>
<feature type="compositionally biased region" description="Basic and acidic residues" evidence="5">
    <location>
        <begin position="27"/>
        <end position="40"/>
    </location>
</feature>
<organism evidence="6 7">
    <name type="scientific">Fusarium duplospermum</name>
    <dbReference type="NCBI Taxonomy" id="1325734"/>
    <lineage>
        <taxon>Eukaryota</taxon>
        <taxon>Fungi</taxon>
        <taxon>Dikarya</taxon>
        <taxon>Ascomycota</taxon>
        <taxon>Pezizomycotina</taxon>
        <taxon>Sordariomycetes</taxon>
        <taxon>Hypocreomycetidae</taxon>
        <taxon>Hypocreales</taxon>
        <taxon>Nectriaceae</taxon>
        <taxon>Fusarium</taxon>
        <taxon>Fusarium solani species complex</taxon>
    </lineage>
</organism>
<sequence>MSSTPQETKQETAEAPKPTETGSDAWSDDKRRKFETKSKSEYYDPCQEAAQRSYRCLFRNGGDKSMCGEYFQAYRDCKQAWTDKRRKEGGGWF</sequence>
<evidence type="ECO:0000313" key="6">
    <source>
        <dbReference type="EMBL" id="RSL68034.1"/>
    </source>
</evidence>